<evidence type="ECO:0000313" key="1">
    <source>
        <dbReference type="EMBL" id="KAH3692574.1"/>
    </source>
</evidence>
<dbReference type="Proteomes" id="UP000828390">
    <property type="component" value="Unassembled WGS sequence"/>
</dbReference>
<name>A0A9D3Y5C2_DREPO</name>
<proteinExistence type="predicted"/>
<evidence type="ECO:0000313" key="2">
    <source>
        <dbReference type="Proteomes" id="UP000828390"/>
    </source>
</evidence>
<accession>A0A9D3Y5C2</accession>
<comment type="caution">
    <text evidence="1">The sequence shown here is derived from an EMBL/GenBank/DDBJ whole genome shotgun (WGS) entry which is preliminary data.</text>
</comment>
<gene>
    <name evidence="1" type="ORF">DPMN_193122</name>
</gene>
<organism evidence="1 2">
    <name type="scientific">Dreissena polymorpha</name>
    <name type="common">Zebra mussel</name>
    <name type="synonym">Mytilus polymorpha</name>
    <dbReference type="NCBI Taxonomy" id="45954"/>
    <lineage>
        <taxon>Eukaryota</taxon>
        <taxon>Metazoa</taxon>
        <taxon>Spiralia</taxon>
        <taxon>Lophotrochozoa</taxon>
        <taxon>Mollusca</taxon>
        <taxon>Bivalvia</taxon>
        <taxon>Autobranchia</taxon>
        <taxon>Heteroconchia</taxon>
        <taxon>Euheterodonta</taxon>
        <taxon>Imparidentia</taxon>
        <taxon>Neoheterodontei</taxon>
        <taxon>Myida</taxon>
        <taxon>Dreissenoidea</taxon>
        <taxon>Dreissenidae</taxon>
        <taxon>Dreissena</taxon>
    </lineage>
</organism>
<protein>
    <submittedName>
        <fullName evidence="1">Uncharacterized protein</fullName>
    </submittedName>
</protein>
<keyword evidence="2" id="KW-1185">Reference proteome</keyword>
<dbReference type="EMBL" id="JAIWYP010000021">
    <property type="protein sequence ID" value="KAH3692574.1"/>
    <property type="molecule type" value="Genomic_DNA"/>
</dbReference>
<reference evidence="1" key="2">
    <citation type="submission" date="2020-11" db="EMBL/GenBank/DDBJ databases">
        <authorList>
            <person name="McCartney M.A."/>
            <person name="Auch B."/>
            <person name="Kono T."/>
            <person name="Mallez S."/>
            <person name="Becker A."/>
            <person name="Gohl D.M."/>
            <person name="Silverstein K.A.T."/>
            <person name="Koren S."/>
            <person name="Bechman K.B."/>
            <person name="Herman A."/>
            <person name="Abrahante J.E."/>
            <person name="Garbe J."/>
        </authorList>
    </citation>
    <scope>NUCLEOTIDE SEQUENCE</scope>
    <source>
        <strain evidence="1">Duluth1</strain>
        <tissue evidence="1">Whole animal</tissue>
    </source>
</reference>
<sequence length="58" mass="6754">MKLGNRHLQHKLSAMAEAAQKDDSPDKTKHFTPSMNEKRVIINLEDYKESTRWKGRDA</sequence>
<dbReference type="AlphaFoldDB" id="A0A9D3Y5C2"/>
<reference evidence="1" key="1">
    <citation type="journal article" date="2019" name="bioRxiv">
        <title>The Genome of the Zebra Mussel, Dreissena polymorpha: A Resource for Invasive Species Research.</title>
        <authorList>
            <person name="McCartney M.A."/>
            <person name="Auch B."/>
            <person name="Kono T."/>
            <person name="Mallez S."/>
            <person name="Zhang Y."/>
            <person name="Obille A."/>
            <person name="Becker A."/>
            <person name="Abrahante J.E."/>
            <person name="Garbe J."/>
            <person name="Badalamenti J.P."/>
            <person name="Herman A."/>
            <person name="Mangelson H."/>
            <person name="Liachko I."/>
            <person name="Sullivan S."/>
            <person name="Sone E.D."/>
            <person name="Koren S."/>
            <person name="Silverstein K.A.T."/>
            <person name="Beckman K.B."/>
            <person name="Gohl D.M."/>
        </authorList>
    </citation>
    <scope>NUCLEOTIDE SEQUENCE</scope>
    <source>
        <strain evidence="1">Duluth1</strain>
        <tissue evidence="1">Whole animal</tissue>
    </source>
</reference>